<gene>
    <name evidence="1" type="ORF">BAUCODRAFT_445025</name>
</gene>
<dbReference type="AlphaFoldDB" id="M2LS08"/>
<evidence type="ECO:0000313" key="2">
    <source>
        <dbReference type="Proteomes" id="UP000011761"/>
    </source>
</evidence>
<organism evidence="1 2">
    <name type="scientific">Baudoinia panamericana (strain UAMH 10762)</name>
    <name type="common">Angels' share fungus</name>
    <name type="synonym">Baudoinia compniacensis (strain UAMH 10762)</name>
    <dbReference type="NCBI Taxonomy" id="717646"/>
    <lineage>
        <taxon>Eukaryota</taxon>
        <taxon>Fungi</taxon>
        <taxon>Dikarya</taxon>
        <taxon>Ascomycota</taxon>
        <taxon>Pezizomycotina</taxon>
        <taxon>Dothideomycetes</taxon>
        <taxon>Dothideomycetidae</taxon>
        <taxon>Mycosphaerellales</taxon>
        <taxon>Teratosphaeriaceae</taxon>
        <taxon>Baudoinia</taxon>
    </lineage>
</organism>
<dbReference type="KEGG" id="bcom:BAUCODRAFT_445025"/>
<evidence type="ECO:0000313" key="1">
    <source>
        <dbReference type="EMBL" id="EMC97252.1"/>
    </source>
</evidence>
<name>M2LS08_BAUPA</name>
<dbReference type="EMBL" id="KB445554">
    <property type="protein sequence ID" value="EMC97252.1"/>
    <property type="molecule type" value="Genomic_DNA"/>
</dbReference>
<dbReference type="Proteomes" id="UP000011761">
    <property type="component" value="Unassembled WGS sequence"/>
</dbReference>
<keyword evidence="2" id="KW-1185">Reference proteome</keyword>
<reference evidence="1 2" key="1">
    <citation type="journal article" date="2012" name="PLoS Pathog.">
        <title>Diverse lifestyles and strategies of plant pathogenesis encoded in the genomes of eighteen Dothideomycetes fungi.</title>
        <authorList>
            <person name="Ohm R.A."/>
            <person name="Feau N."/>
            <person name="Henrissat B."/>
            <person name="Schoch C.L."/>
            <person name="Horwitz B.A."/>
            <person name="Barry K.W."/>
            <person name="Condon B.J."/>
            <person name="Copeland A.C."/>
            <person name="Dhillon B."/>
            <person name="Glaser F."/>
            <person name="Hesse C.N."/>
            <person name="Kosti I."/>
            <person name="LaButti K."/>
            <person name="Lindquist E.A."/>
            <person name="Lucas S."/>
            <person name="Salamov A.A."/>
            <person name="Bradshaw R.E."/>
            <person name="Ciuffetti L."/>
            <person name="Hamelin R.C."/>
            <person name="Kema G.H.J."/>
            <person name="Lawrence C."/>
            <person name="Scott J.A."/>
            <person name="Spatafora J.W."/>
            <person name="Turgeon B.G."/>
            <person name="de Wit P.J.G.M."/>
            <person name="Zhong S."/>
            <person name="Goodwin S.B."/>
            <person name="Grigoriev I.V."/>
        </authorList>
    </citation>
    <scope>NUCLEOTIDE SEQUENCE [LARGE SCALE GENOMIC DNA]</scope>
    <source>
        <strain evidence="1 2">UAMH 10762</strain>
    </source>
</reference>
<protein>
    <submittedName>
        <fullName evidence="1">Uncharacterized protein</fullName>
    </submittedName>
</protein>
<sequence length="89" mass="9656">MRLGRPQRILANPPTRASSYYVFRQTSGKALGTLVGDLVIVARQANLRIVANQVRFTAVAAVQATRPPVDKQALTELQESQTESSCGCL</sequence>
<accession>M2LS08</accession>
<dbReference type="GeneID" id="19114401"/>
<proteinExistence type="predicted"/>
<dbReference type="RefSeq" id="XP_007675729.1">
    <property type="nucleotide sequence ID" value="XM_007677539.1"/>
</dbReference>
<dbReference type="HOGENOM" id="CLU_2454370_0_0_1"/>